<dbReference type="InterPro" id="IPR015943">
    <property type="entry name" value="WD40/YVTN_repeat-like_dom_sf"/>
</dbReference>
<evidence type="ECO:0000256" key="2">
    <source>
        <dbReference type="ARBA" id="ARBA00022737"/>
    </source>
</evidence>
<dbReference type="PANTHER" id="PTHR10971">
    <property type="entry name" value="MRNA EXPORT FACTOR AND BUB3"/>
    <property type="match status" value="1"/>
</dbReference>
<sequence length="359" mass="39604">MATMETTDAPQMIEHKNVSLTYTPYETRWVPCSARFVCCGITPKAKGKLEVYELKQGKLEVVAEKIHGSGFKCGTFGASSLSERSIATGDYKGGLNIFDLERLDVPTFSIPTAHSQIINGIDGVGGLGIGGGAPELVTGSRDGCVRVWDPRVKESVVSLEPVEGQPVRDCWTVAFGNSVGDERCIAAGYDNGDVKLFDLRTNSMRWETNASNGVTCVEFDRKDVEMNKLAVCTLESRFRIFDVRTQHAEEGFAHVAEKAHKATVWLARFLPQNRDVWMTGGGNGGFNLYTYHYPPKRQMQHKDDSPCGVPGTVELLNSRVISTQPIVSFDWSPDKEGLACLACLDQTLRVYICTKLEKY</sequence>
<dbReference type="Gene3D" id="2.130.10.10">
    <property type="entry name" value="YVTN repeat-like/Quinoprotein amine dehydrogenase"/>
    <property type="match status" value="1"/>
</dbReference>
<dbReference type="OrthoDB" id="10248252at2759"/>
<dbReference type="PROSITE" id="PS50082">
    <property type="entry name" value="WD_REPEATS_2"/>
    <property type="match status" value="1"/>
</dbReference>
<keyword evidence="2" id="KW-0677">Repeat</keyword>
<feature type="repeat" description="WD" evidence="3">
    <location>
        <begin position="136"/>
        <end position="158"/>
    </location>
</feature>
<keyword evidence="6" id="KW-1185">Reference proteome</keyword>
<gene>
    <name evidence="4" type="ORF">PCAL00307_LOCUS16817</name>
    <name evidence="5" type="ORF">PECAL_1P27170</name>
</gene>
<evidence type="ECO:0000313" key="4">
    <source>
        <dbReference type="EMBL" id="CAE0701381.1"/>
    </source>
</evidence>
<name>A0A7S4EAK7_9STRA</name>
<dbReference type="InterPro" id="IPR001680">
    <property type="entry name" value="WD40_rpt"/>
</dbReference>
<organism evidence="4">
    <name type="scientific">Pelagomonas calceolata</name>
    <dbReference type="NCBI Taxonomy" id="35677"/>
    <lineage>
        <taxon>Eukaryota</taxon>
        <taxon>Sar</taxon>
        <taxon>Stramenopiles</taxon>
        <taxon>Ochrophyta</taxon>
        <taxon>Pelagophyceae</taxon>
        <taxon>Pelagomonadales</taxon>
        <taxon>Pelagomonadaceae</taxon>
        <taxon>Pelagomonas</taxon>
    </lineage>
</organism>
<proteinExistence type="predicted"/>
<evidence type="ECO:0000256" key="1">
    <source>
        <dbReference type="ARBA" id="ARBA00022574"/>
    </source>
</evidence>
<evidence type="ECO:0000256" key="3">
    <source>
        <dbReference type="PROSITE-ProRule" id="PRU00221"/>
    </source>
</evidence>
<dbReference type="InterPro" id="IPR036322">
    <property type="entry name" value="WD40_repeat_dom_sf"/>
</dbReference>
<dbReference type="SMART" id="SM00320">
    <property type="entry name" value="WD40"/>
    <property type="match status" value="5"/>
</dbReference>
<reference evidence="4" key="1">
    <citation type="submission" date="2021-01" db="EMBL/GenBank/DDBJ databases">
        <authorList>
            <person name="Corre E."/>
            <person name="Pelletier E."/>
            <person name="Niang G."/>
            <person name="Scheremetjew M."/>
            <person name="Finn R."/>
            <person name="Kale V."/>
            <person name="Holt S."/>
            <person name="Cochrane G."/>
            <person name="Meng A."/>
            <person name="Brown T."/>
            <person name="Cohen L."/>
        </authorList>
    </citation>
    <scope>NUCLEOTIDE SEQUENCE</scope>
    <source>
        <strain evidence="4">CCMP1756</strain>
    </source>
</reference>
<dbReference type="Pfam" id="PF00400">
    <property type="entry name" value="WD40"/>
    <property type="match status" value="1"/>
</dbReference>
<dbReference type="EMBL" id="CAKKNE010000001">
    <property type="protein sequence ID" value="CAH0366237.1"/>
    <property type="molecule type" value="Genomic_DNA"/>
</dbReference>
<keyword evidence="1 3" id="KW-0853">WD repeat</keyword>
<reference evidence="5" key="2">
    <citation type="submission" date="2021-11" db="EMBL/GenBank/DDBJ databases">
        <authorList>
            <consortium name="Genoscope - CEA"/>
            <person name="William W."/>
        </authorList>
    </citation>
    <scope>NUCLEOTIDE SEQUENCE</scope>
</reference>
<protein>
    <recommendedName>
        <fullName evidence="7">WD repeat-containing protein 92</fullName>
    </recommendedName>
</protein>
<evidence type="ECO:0000313" key="5">
    <source>
        <dbReference type="EMBL" id="CAH0366237.1"/>
    </source>
</evidence>
<evidence type="ECO:0000313" key="6">
    <source>
        <dbReference type="Proteomes" id="UP000789595"/>
    </source>
</evidence>
<dbReference type="SUPFAM" id="SSF50978">
    <property type="entry name" value="WD40 repeat-like"/>
    <property type="match status" value="1"/>
</dbReference>
<dbReference type="AlphaFoldDB" id="A0A7S4EAK7"/>
<evidence type="ECO:0008006" key="7">
    <source>
        <dbReference type="Google" id="ProtNLM"/>
    </source>
</evidence>
<dbReference type="Proteomes" id="UP000789595">
    <property type="component" value="Unassembled WGS sequence"/>
</dbReference>
<dbReference type="EMBL" id="HBIW01019548">
    <property type="protein sequence ID" value="CAE0701381.1"/>
    <property type="molecule type" value="Transcribed_RNA"/>
</dbReference>
<accession>A0A7S4EAK7</accession>